<evidence type="ECO:0000256" key="1">
    <source>
        <dbReference type="ARBA" id="ARBA00005429"/>
    </source>
</evidence>
<dbReference type="PROSITE" id="PS51716">
    <property type="entry name" value="G_IRG"/>
    <property type="match status" value="1"/>
</dbReference>
<dbReference type="InterPro" id="IPR051515">
    <property type="entry name" value="IRG"/>
</dbReference>
<dbReference type="AlphaFoldDB" id="A0A401GLY4"/>
<dbReference type="InParanoid" id="A0A401GLY4"/>
<dbReference type="Gene3D" id="3.40.50.300">
    <property type="entry name" value="P-loop containing nucleotide triphosphate hydrolases"/>
    <property type="match status" value="1"/>
</dbReference>
<comment type="similarity">
    <text evidence="1">Belongs to the TRAFAC class dynamin-like GTPase superfamily. IRG family.</text>
</comment>
<evidence type="ECO:0000313" key="7">
    <source>
        <dbReference type="EMBL" id="GBE83223.1"/>
    </source>
</evidence>
<dbReference type="Proteomes" id="UP000287166">
    <property type="component" value="Unassembled WGS sequence"/>
</dbReference>
<evidence type="ECO:0000256" key="2">
    <source>
        <dbReference type="ARBA" id="ARBA00022741"/>
    </source>
</evidence>
<accession>A0A401GLY4</accession>
<dbReference type="GO" id="GO:0005525">
    <property type="term" value="F:GTP binding"/>
    <property type="evidence" value="ECO:0007669"/>
    <property type="project" value="UniProtKB-KW"/>
</dbReference>
<keyword evidence="4" id="KW-0342">GTP-binding</keyword>
<dbReference type="InterPro" id="IPR007743">
    <property type="entry name" value="Immunity-related_GTPase-like"/>
</dbReference>
<feature type="domain" description="IRG-type G" evidence="6">
    <location>
        <begin position="42"/>
        <end position="239"/>
    </location>
</feature>
<gene>
    <name evidence="7" type="ORF">SCP_0502700</name>
</gene>
<dbReference type="PANTHER" id="PTHR32341:SF10">
    <property type="entry name" value="INTERFERON-INDUCIBLE GTPASE 5"/>
    <property type="match status" value="1"/>
</dbReference>
<sequence>MIEVAGHTQETDQRLIARINPEIWPTQEEIHSAMKRIDYQDGVFHCAVAGIAGSGKSSLINAIRGLSNSKSKHPDAAEVGSTETTRHVTRYPDPNPKKPVVWYDIPGAGTLTVPSPQYFNAQGLFLFDCIIVLFDNRFTETDVSLLHNCSRFNIPSYIVRSKSNQGIKNTVEEMREDDEECEDSLLYERARERFTARAKESVRENLSRAGLLDQRVYIVCRDGLRKVVKPEENSQVNIKVVIDEEVLLQDLLKEAYDRRVEDAAVAKSALAERIKQLWARCQLAAPQWVPHAS</sequence>
<evidence type="ECO:0000256" key="5">
    <source>
        <dbReference type="SAM" id="MobiDB-lite"/>
    </source>
</evidence>
<dbReference type="EMBL" id="BFAD01000005">
    <property type="protein sequence ID" value="GBE83223.1"/>
    <property type="molecule type" value="Genomic_DNA"/>
</dbReference>
<protein>
    <recommendedName>
        <fullName evidence="6">IRG-type G domain-containing protein</fullName>
    </recommendedName>
</protein>
<name>A0A401GLY4_9APHY</name>
<feature type="region of interest" description="Disordered" evidence="5">
    <location>
        <begin position="69"/>
        <end position="93"/>
    </location>
</feature>
<proteinExistence type="inferred from homology"/>
<comment type="caution">
    <text evidence="7">The sequence shown here is derived from an EMBL/GenBank/DDBJ whole genome shotgun (WGS) entry which is preliminary data.</text>
</comment>
<dbReference type="InterPro" id="IPR030385">
    <property type="entry name" value="G_IRG_dom"/>
</dbReference>
<evidence type="ECO:0000256" key="4">
    <source>
        <dbReference type="ARBA" id="ARBA00023134"/>
    </source>
</evidence>
<dbReference type="GO" id="GO:0016020">
    <property type="term" value="C:membrane"/>
    <property type="evidence" value="ECO:0007669"/>
    <property type="project" value="InterPro"/>
</dbReference>
<dbReference type="SUPFAM" id="SSF52540">
    <property type="entry name" value="P-loop containing nucleoside triphosphate hydrolases"/>
    <property type="match status" value="1"/>
</dbReference>
<dbReference type="Pfam" id="PF05049">
    <property type="entry name" value="IIGP"/>
    <property type="match status" value="1"/>
</dbReference>
<organism evidence="7 8">
    <name type="scientific">Sparassis crispa</name>
    <dbReference type="NCBI Taxonomy" id="139825"/>
    <lineage>
        <taxon>Eukaryota</taxon>
        <taxon>Fungi</taxon>
        <taxon>Dikarya</taxon>
        <taxon>Basidiomycota</taxon>
        <taxon>Agaricomycotina</taxon>
        <taxon>Agaricomycetes</taxon>
        <taxon>Polyporales</taxon>
        <taxon>Sparassidaceae</taxon>
        <taxon>Sparassis</taxon>
    </lineage>
</organism>
<dbReference type="GO" id="GO:0016787">
    <property type="term" value="F:hydrolase activity"/>
    <property type="evidence" value="ECO:0007669"/>
    <property type="project" value="UniProtKB-KW"/>
</dbReference>
<dbReference type="InterPro" id="IPR027417">
    <property type="entry name" value="P-loop_NTPase"/>
</dbReference>
<evidence type="ECO:0000259" key="6">
    <source>
        <dbReference type="PROSITE" id="PS51716"/>
    </source>
</evidence>
<dbReference type="GeneID" id="38780140"/>
<keyword evidence="8" id="KW-1185">Reference proteome</keyword>
<keyword evidence="3" id="KW-0378">Hydrolase</keyword>
<evidence type="ECO:0000313" key="8">
    <source>
        <dbReference type="Proteomes" id="UP000287166"/>
    </source>
</evidence>
<reference evidence="7 8" key="1">
    <citation type="journal article" date="2018" name="Sci. Rep.">
        <title>Genome sequence of the cauliflower mushroom Sparassis crispa (Hanabiratake) and its association with beneficial usage.</title>
        <authorList>
            <person name="Kiyama R."/>
            <person name="Furutani Y."/>
            <person name="Kawaguchi K."/>
            <person name="Nakanishi T."/>
        </authorList>
    </citation>
    <scope>NUCLEOTIDE SEQUENCE [LARGE SCALE GENOMIC DNA]</scope>
</reference>
<keyword evidence="2" id="KW-0547">Nucleotide-binding</keyword>
<dbReference type="OrthoDB" id="422720at2759"/>
<dbReference type="STRING" id="139825.A0A401GLY4"/>
<evidence type="ECO:0000256" key="3">
    <source>
        <dbReference type="ARBA" id="ARBA00022801"/>
    </source>
</evidence>
<dbReference type="RefSeq" id="XP_027614136.1">
    <property type="nucleotide sequence ID" value="XM_027758335.1"/>
</dbReference>
<dbReference type="PANTHER" id="PTHR32341">
    <property type="entry name" value="INTERFERON-INDUCIBLE GTPASE"/>
    <property type="match status" value="1"/>
</dbReference>